<keyword evidence="10 12" id="KW-0456">Lyase</keyword>
<evidence type="ECO:0000256" key="11">
    <source>
        <dbReference type="ARBA" id="ARBA00023304"/>
    </source>
</evidence>
<keyword evidence="8" id="KW-0677">Repeat</keyword>
<evidence type="ECO:0000256" key="10">
    <source>
        <dbReference type="ARBA" id="ARBA00023239"/>
    </source>
</evidence>
<dbReference type="PANTHER" id="PTHR48078:SF11">
    <property type="entry name" value="THREONINE DEHYDRATASE, MITOCHONDRIAL"/>
    <property type="match status" value="1"/>
</dbReference>
<dbReference type="InterPro" id="IPR038110">
    <property type="entry name" value="TD_ACT-like_sf"/>
</dbReference>
<dbReference type="SUPFAM" id="SSF55021">
    <property type="entry name" value="ACT-like"/>
    <property type="match status" value="1"/>
</dbReference>
<evidence type="ECO:0000256" key="1">
    <source>
        <dbReference type="ARBA" id="ARBA00001274"/>
    </source>
</evidence>
<evidence type="ECO:0000256" key="7">
    <source>
        <dbReference type="ARBA" id="ARBA00022624"/>
    </source>
</evidence>
<dbReference type="PANTHER" id="PTHR48078">
    <property type="entry name" value="THREONINE DEHYDRATASE, MITOCHONDRIAL-RELATED"/>
    <property type="match status" value="1"/>
</dbReference>
<evidence type="ECO:0000313" key="15">
    <source>
        <dbReference type="EMBL" id="CAB9497373.1"/>
    </source>
</evidence>
<dbReference type="Pfam" id="PF00291">
    <property type="entry name" value="PALP"/>
    <property type="match status" value="1"/>
</dbReference>
<dbReference type="GO" id="GO:0006567">
    <property type="term" value="P:L-threonine catabolic process"/>
    <property type="evidence" value="ECO:0007669"/>
    <property type="project" value="TreeGrafter"/>
</dbReference>
<dbReference type="GO" id="GO:0003941">
    <property type="term" value="F:L-serine ammonia-lyase activity"/>
    <property type="evidence" value="ECO:0007669"/>
    <property type="project" value="TreeGrafter"/>
</dbReference>
<dbReference type="EMBL" id="CAICTM010000019">
    <property type="protein sequence ID" value="CAB9497373.1"/>
    <property type="molecule type" value="Genomic_DNA"/>
</dbReference>
<dbReference type="GO" id="GO:0009097">
    <property type="term" value="P:isoleucine biosynthetic process"/>
    <property type="evidence" value="ECO:0007669"/>
    <property type="project" value="UniProtKB-UniRule"/>
</dbReference>
<reference evidence="15" key="1">
    <citation type="submission" date="2020-06" db="EMBL/GenBank/DDBJ databases">
        <authorList>
            <consortium name="Plant Systems Biology data submission"/>
        </authorList>
    </citation>
    <scope>NUCLEOTIDE SEQUENCE</scope>
    <source>
        <strain evidence="15">D6</strain>
    </source>
</reference>
<sequence>MLGISRTTRTTVVSTLQRGISRGSPHHRLGGCLLCPNTTTDTTQWPRFQSTAAQADDDTNNNTSSTRLSTEDAEMIRFPTKDGEGKPVLLNAKEHAVGYLSKILNARVYDAAQETELQHAKNLSAQLQNKVFLKREDTQQVFSFKIRGAYNRMAHLTKDQLASGVVACSAGNHAQGVAMSARMLGCRAVIVMPLATPTIKVNAVRVHGGPTVEVRLFGNNYDEAAAEAKRLKHEEAMTLIHPFDDPYVIAGQGTIGMEILKECVTQPLDAIFVCCGGGGMLAGIAAYVKRVRPTVKVIGVEAEDAAGMTASLREGRVVTLPGVGLFADGAAVKTVGTETFRVCNKLVDDMITVNTDQICNAIKLSYNDARVVLEPAGALGVAGLKKYVEDNEITGQTLVAITSGANMDFDRLRFVSERADGSEKTLAVTIPEEPGSFRALYSLIWPRNVTEFSYRFDTDDRAHVFVSFQPVKNIEHDFEAVMDSLQENGFGCLDLSENELAKVHIRHLAGGRAHADHERIFRFDFPESPGALQRFLLSLDFHWNVSLFHYRNHGDDFGRVLVGLQVPETCDKNLNNFLRTLGYQYVEETNNAAYTSFLRHKDSVDSTTPSDTTSD</sequence>
<dbReference type="InterPro" id="IPR045865">
    <property type="entry name" value="ACT-like_dom_sf"/>
</dbReference>
<dbReference type="NCBIfam" id="TIGR01124">
    <property type="entry name" value="ilvA_2Cterm"/>
    <property type="match status" value="1"/>
</dbReference>
<dbReference type="InterPro" id="IPR036052">
    <property type="entry name" value="TrpB-like_PALP_sf"/>
</dbReference>
<dbReference type="PROSITE" id="PS51672">
    <property type="entry name" value="ACT_LIKE"/>
    <property type="match status" value="2"/>
</dbReference>
<evidence type="ECO:0000256" key="4">
    <source>
        <dbReference type="ARBA" id="ARBA00010869"/>
    </source>
</evidence>
<evidence type="ECO:0000256" key="2">
    <source>
        <dbReference type="ARBA" id="ARBA00001933"/>
    </source>
</evidence>
<comment type="subunit">
    <text evidence="5">Homotetramer.</text>
</comment>
<evidence type="ECO:0000256" key="9">
    <source>
        <dbReference type="ARBA" id="ARBA00022898"/>
    </source>
</evidence>
<dbReference type="InterPro" id="IPR005787">
    <property type="entry name" value="Thr_deHydtase_biosynth"/>
</dbReference>
<dbReference type="GO" id="GO:0030170">
    <property type="term" value="F:pyridoxal phosphate binding"/>
    <property type="evidence" value="ECO:0007669"/>
    <property type="project" value="InterPro"/>
</dbReference>
<organism evidence="15 16">
    <name type="scientific">Seminavis robusta</name>
    <dbReference type="NCBI Taxonomy" id="568900"/>
    <lineage>
        <taxon>Eukaryota</taxon>
        <taxon>Sar</taxon>
        <taxon>Stramenopiles</taxon>
        <taxon>Ochrophyta</taxon>
        <taxon>Bacillariophyta</taxon>
        <taxon>Bacillariophyceae</taxon>
        <taxon>Bacillariophycidae</taxon>
        <taxon>Naviculales</taxon>
        <taxon>Naviculaceae</taxon>
        <taxon>Seminavis</taxon>
    </lineage>
</organism>
<dbReference type="GO" id="GO:0004794">
    <property type="term" value="F:threonine deaminase activity"/>
    <property type="evidence" value="ECO:0007669"/>
    <property type="project" value="UniProtKB-UniRule"/>
</dbReference>
<dbReference type="OrthoDB" id="4418812at2759"/>
<keyword evidence="11 12" id="KW-0100">Branched-chain amino acid biosynthesis</keyword>
<dbReference type="PROSITE" id="PS00165">
    <property type="entry name" value="DEHYDRATASE_SER_THR"/>
    <property type="match status" value="1"/>
</dbReference>
<feature type="region of interest" description="Disordered" evidence="13">
    <location>
        <begin position="51"/>
        <end position="70"/>
    </location>
</feature>
<dbReference type="CDD" id="cd04907">
    <property type="entry name" value="ACT_ThrD-I_2"/>
    <property type="match status" value="1"/>
</dbReference>
<dbReference type="NCBIfam" id="NF006674">
    <property type="entry name" value="PRK09224.1"/>
    <property type="match status" value="1"/>
</dbReference>
<proteinExistence type="inferred from homology"/>
<dbReference type="CDD" id="cd04906">
    <property type="entry name" value="ACT_ThrD-I_1"/>
    <property type="match status" value="1"/>
</dbReference>
<dbReference type="Gene3D" id="3.40.50.1100">
    <property type="match status" value="2"/>
</dbReference>
<evidence type="ECO:0000313" key="16">
    <source>
        <dbReference type="Proteomes" id="UP001153069"/>
    </source>
</evidence>
<comment type="caution">
    <text evidence="15">The sequence shown here is derived from an EMBL/GenBank/DDBJ whole genome shotgun (WGS) entry which is preliminary data.</text>
</comment>
<evidence type="ECO:0000256" key="12">
    <source>
        <dbReference type="RuleBase" id="RU362012"/>
    </source>
</evidence>
<dbReference type="Gene3D" id="3.40.1020.10">
    <property type="entry name" value="Biosynthetic Threonine Deaminase, Domain 3"/>
    <property type="match status" value="1"/>
</dbReference>
<evidence type="ECO:0000259" key="14">
    <source>
        <dbReference type="PROSITE" id="PS51672"/>
    </source>
</evidence>
<keyword evidence="16" id="KW-1185">Reference proteome</keyword>
<comment type="similarity">
    <text evidence="4 12">Belongs to the serine/threonine dehydratase family.</text>
</comment>
<evidence type="ECO:0000256" key="8">
    <source>
        <dbReference type="ARBA" id="ARBA00022737"/>
    </source>
</evidence>
<comment type="pathway">
    <text evidence="3 12">Amino-acid biosynthesis; L-isoleucine biosynthesis; 2-oxobutanoate from L-threonine: step 1/1.</text>
</comment>
<dbReference type="InterPro" id="IPR001926">
    <property type="entry name" value="TrpB-like_PALP"/>
</dbReference>
<dbReference type="FunFam" id="3.40.50.1100:FF:000008">
    <property type="entry name" value="L-threonine dehydratase"/>
    <property type="match status" value="1"/>
</dbReference>
<dbReference type="CDD" id="cd01562">
    <property type="entry name" value="Thr-dehyd"/>
    <property type="match status" value="1"/>
</dbReference>
<feature type="domain" description="ACT-like" evidence="14">
    <location>
        <begin position="424"/>
        <end position="497"/>
    </location>
</feature>
<dbReference type="FunFam" id="3.40.1020.10:FF:000001">
    <property type="entry name" value="L-threonine dehydratase"/>
    <property type="match status" value="1"/>
</dbReference>
<dbReference type="GO" id="GO:0006565">
    <property type="term" value="P:L-serine catabolic process"/>
    <property type="evidence" value="ECO:0007669"/>
    <property type="project" value="TreeGrafter"/>
</dbReference>
<name>A0A9N8D6L6_9STRA</name>
<feature type="compositionally biased region" description="Low complexity" evidence="13">
    <location>
        <begin position="51"/>
        <end position="65"/>
    </location>
</feature>
<dbReference type="InterPro" id="IPR001721">
    <property type="entry name" value="TD_ACT-like"/>
</dbReference>
<evidence type="ECO:0000256" key="3">
    <source>
        <dbReference type="ARBA" id="ARBA00004810"/>
    </source>
</evidence>
<accession>A0A9N8D6L6</accession>
<dbReference type="InterPro" id="IPR050147">
    <property type="entry name" value="Ser/Thr_Dehydratase"/>
</dbReference>
<keyword evidence="9 12" id="KW-0663">Pyridoxal phosphate</keyword>
<dbReference type="Proteomes" id="UP001153069">
    <property type="component" value="Unassembled WGS sequence"/>
</dbReference>
<evidence type="ECO:0000256" key="5">
    <source>
        <dbReference type="ARBA" id="ARBA00011881"/>
    </source>
</evidence>
<comment type="cofactor">
    <cofactor evidence="2 12">
        <name>pyridoxal 5'-phosphate</name>
        <dbReference type="ChEBI" id="CHEBI:597326"/>
    </cofactor>
</comment>
<comment type="catalytic activity">
    <reaction evidence="1 12">
        <text>L-threonine = 2-oxobutanoate + NH4(+)</text>
        <dbReference type="Rhea" id="RHEA:22108"/>
        <dbReference type="ChEBI" id="CHEBI:16763"/>
        <dbReference type="ChEBI" id="CHEBI:28938"/>
        <dbReference type="ChEBI" id="CHEBI:57926"/>
        <dbReference type="EC" id="4.3.1.19"/>
    </reaction>
</comment>
<dbReference type="Pfam" id="PF00585">
    <property type="entry name" value="Thr_dehydrat_C"/>
    <property type="match status" value="2"/>
</dbReference>
<keyword evidence="7 12" id="KW-0412">Isoleucine biosynthesis</keyword>
<evidence type="ECO:0000256" key="13">
    <source>
        <dbReference type="SAM" id="MobiDB-lite"/>
    </source>
</evidence>
<protein>
    <recommendedName>
        <fullName evidence="12">Threonine dehydratase</fullName>
        <ecNumber evidence="12">4.3.1.19</ecNumber>
    </recommendedName>
    <alternativeName>
        <fullName evidence="12">Threonine deaminase</fullName>
    </alternativeName>
</protein>
<gene>
    <name evidence="15" type="ORF">SEMRO_19_G013240.1</name>
</gene>
<dbReference type="AlphaFoldDB" id="A0A9N8D6L6"/>
<dbReference type="SUPFAM" id="SSF53686">
    <property type="entry name" value="Tryptophan synthase beta subunit-like PLP-dependent enzymes"/>
    <property type="match status" value="1"/>
</dbReference>
<dbReference type="InterPro" id="IPR000634">
    <property type="entry name" value="Ser/Thr_deHydtase_PyrdxlP-BS"/>
</dbReference>
<dbReference type="EC" id="4.3.1.19" evidence="12"/>
<keyword evidence="6 12" id="KW-0028">Amino-acid biosynthesis</keyword>
<evidence type="ECO:0000256" key="6">
    <source>
        <dbReference type="ARBA" id="ARBA00022605"/>
    </source>
</evidence>
<feature type="domain" description="ACT-like" evidence="14">
    <location>
        <begin position="519"/>
        <end position="590"/>
    </location>
</feature>